<proteinExistence type="predicted"/>
<evidence type="ECO:0000313" key="2">
    <source>
        <dbReference type="EMBL" id="SVP90318.1"/>
    </source>
</evidence>
<dbReference type="InterPro" id="IPR015943">
    <property type="entry name" value="WD40/YVTN_repeat-like_dom_sf"/>
</dbReference>
<dbReference type="EMBL" id="UIVS01000001">
    <property type="protein sequence ID" value="SVP90318.1"/>
    <property type="molecule type" value="Genomic_DNA"/>
</dbReference>
<reference evidence="1" key="1">
    <citation type="submission" date="2018-07" db="EMBL/GenBank/DDBJ databases">
        <authorList>
            <person name="Quirk P.G."/>
            <person name="Krulwich T.A."/>
        </authorList>
    </citation>
    <scope>NUCLEOTIDE SEQUENCE</scope>
    <source>
        <strain evidence="1">Anand</strain>
    </source>
</reference>
<organism evidence="1">
    <name type="scientific">Theileria annulata</name>
    <dbReference type="NCBI Taxonomy" id="5874"/>
    <lineage>
        <taxon>Eukaryota</taxon>
        <taxon>Sar</taxon>
        <taxon>Alveolata</taxon>
        <taxon>Apicomplexa</taxon>
        <taxon>Aconoidasida</taxon>
        <taxon>Piroplasmida</taxon>
        <taxon>Theileriidae</taxon>
        <taxon>Theileria</taxon>
    </lineage>
</organism>
<dbReference type="SUPFAM" id="SSF50978">
    <property type="entry name" value="WD40 repeat-like"/>
    <property type="match status" value="1"/>
</dbReference>
<dbReference type="EMBL" id="UIVT01000001">
    <property type="protein sequence ID" value="SVP89178.1"/>
    <property type="molecule type" value="Genomic_DNA"/>
</dbReference>
<evidence type="ECO:0000313" key="1">
    <source>
        <dbReference type="EMBL" id="SVP89178.1"/>
    </source>
</evidence>
<sequence length="598" mass="67948">MNYNEKITQGFASVLCTDKLIFVGLLGPNSRVSIFKFQDGSFDIKFVGFLSPLIGTVTKMFFTKNGSKLICKTNCGYIYVWDISHETINTLESLTNNPLYIDGYIPIESRVTPVAIIEPNNSADCADVDLLYNDTLMVVEKWPELNINLYDYSKGSKLTTFSSLLGDNFDKKKYVRSLKADSQMATLDGVKGQWVAVGTESGTLHLCFLPEFDKPTEETDKSDFFKELNESLKTYSFNLMENVDINTLGWRFRNKTSVNLTVLCGCSDGTVRCCIINSETSQLKLSKNVSYSYSKASISGTVNRIICVRDNKNGTPFVIGSCNIIGEIGNFEFGDLATNCVFEGIYQRLTQEFSDDIVSFAKVQDFITDLCISPQNNFVILVSSNENVYLCNENTQVEERGVGRNNSLAVLRRLRIYGSRYKIEKIQKLCENFEKACWRSIRVAEESAYIRKYHFLKHCMNVIKLYRQNKLYTPSAYEFDPTRFKLSQYILDKYDLDNAKDCLDIANHLLSQVTNVDNLNDATSNNTKEIKENGELNRQLDVKSLIRGMDNQTLNHDIEKVKNIITKLEEKVQLIDVHGKDPHVVGYSKSQLESMIKL</sequence>
<dbReference type="InterPro" id="IPR036322">
    <property type="entry name" value="WD40_repeat_dom_sf"/>
</dbReference>
<dbReference type="AlphaFoldDB" id="A0A3B0N4Z3"/>
<protein>
    <submittedName>
        <fullName evidence="1">Uncharacterized protein</fullName>
    </submittedName>
</protein>
<dbReference type="VEuPathDB" id="PiroplasmaDB:TA16940"/>
<gene>
    <name evidence="1" type="ORF">TAT_000103000</name>
    <name evidence="2" type="ORF">TAV_000102300</name>
</gene>
<name>A0A3B0N4Z3_THEAN</name>
<dbReference type="Gene3D" id="2.130.10.10">
    <property type="entry name" value="YVTN repeat-like/Quinoprotein amine dehydrogenase"/>
    <property type="match status" value="1"/>
</dbReference>
<accession>A0A3B0N4Z3</accession>